<feature type="region of interest" description="Disordered" evidence="1">
    <location>
        <begin position="210"/>
        <end position="251"/>
    </location>
</feature>
<feature type="compositionally biased region" description="Pro residues" evidence="1">
    <location>
        <begin position="697"/>
        <end position="707"/>
    </location>
</feature>
<name>A0A197K951_9FUNG</name>
<feature type="compositionally biased region" description="Basic residues" evidence="1">
    <location>
        <begin position="228"/>
        <end position="238"/>
    </location>
</feature>
<feature type="region of interest" description="Disordered" evidence="1">
    <location>
        <begin position="828"/>
        <end position="847"/>
    </location>
</feature>
<protein>
    <recommendedName>
        <fullName evidence="2">PH domain-containing protein</fullName>
    </recommendedName>
</protein>
<evidence type="ECO:0000256" key="1">
    <source>
        <dbReference type="SAM" id="MobiDB-lite"/>
    </source>
</evidence>
<feature type="compositionally biased region" description="Low complexity" evidence="1">
    <location>
        <begin position="313"/>
        <end position="331"/>
    </location>
</feature>
<keyword evidence="4" id="KW-1185">Reference proteome</keyword>
<evidence type="ECO:0000313" key="4">
    <source>
        <dbReference type="Proteomes" id="UP000078512"/>
    </source>
</evidence>
<feature type="region of interest" description="Disordered" evidence="1">
    <location>
        <begin position="269"/>
        <end position="331"/>
    </location>
</feature>
<proteinExistence type="predicted"/>
<reference evidence="3 4" key="1">
    <citation type="submission" date="2016-05" db="EMBL/GenBank/DDBJ databases">
        <title>Genome sequencing reveals origins of a unique bacterial endosymbiosis in the earliest lineages of terrestrial Fungi.</title>
        <authorList>
            <consortium name="DOE Joint Genome Institute"/>
            <person name="Uehling J."/>
            <person name="Gryganskyi A."/>
            <person name="Hameed K."/>
            <person name="Tschaplinski T."/>
            <person name="Misztal P."/>
            <person name="Wu S."/>
            <person name="Desiro A."/>
            <person name="Vande Pol N."/>
            <person name="Du Z.-Y."/>
            <person name="Zienkiewicz A."/>
            <person name="Zienkiewicz K."/>
            <person name="Morin E."/>
            <person name="Tisserant E."/>
            <person name="Splivallo R."/>
            <person name="Hainaut M."/>
            <person name="Henrissat B."/>
            <person name="Ohm R."/>
            <person name="Kuo A."/>
            <person name="Yan J."/>
            <person name="Lipzen A."/>
            <person name="Nolan M."/>
            <person name="Labutti K."/>
            <person name="Barry K."/>
            <person name="Goldstein A."/>
            <person name="Labbe J."/>
            <person name="Schadt C."/>
            <person name="Tuskan G."/>
            <person name="Grigoriev I."/>
            <person name="Martin F."/>
            <person name="Vilgalys R."/>
            <person name="Bonito G."/>
        </authorList>
    </citation>
    <scope>NUCLEOTIDE SEQUENCE [LARGE SCALE GENOMIC DNA]</scope>
    <source>
        <strain evidence="3 4">AG-77</strain>
    </source>
</reference>
<feature type="compositionally biased region" description="Polar residues" evidence="1">
    <location>
        <begin position="767"/>
        <end position="783"/>
    </location>
</feature>
<feature type="compositionally biased region" description="Low complexity" evidence="1">
    <location>
        <begin position="731"/>
        <end position="749"/>
    </location>
</feature>
<feature type="region of interest" description="Disordered" evidence="1">
    <location>
        <begin position="564"/>
        <end position="602"/>
    </location>
</feature>
<organism evidence="3 4">
    <name type="scientific">Linnemannia elongata AG-77</name>
    <dbReference type="NCBI Taxonomy" id="1314771"/>
    <lineage>
        <taxon>Eukaryota</taxon>
        <taxon>Fungi</taxon>
        <taxon>Fungi incertae sedis</taxon>
        <taxon>Mucoromycota</taxon>
        <taxon>Mortierellomycotina</taxon>
        <taxon>Mortierellomycetes</taxon>
        <taxon>Mortierellales</taxon>
        <taxon>Mortierellaceae</taxon>
        <taxon>Linnemannia</taxon>
    </lineage>
</organism>
<sequence length="887" mass="99790">MPTALLKLDRPAQWGPRPGQDSGSIPCPLYSGHLLKLGSNDRWQSRLFTFDGSVLICVGKKPKAPVIMTYDPYVSSPFQSPSCHPRPLNPNTKWYIEIASITAIKLLPVTKIHRCFPYSDTSKELSIQTNDGRNMTLRASKDVELERWYFVLSKIWELQHQTEHPVVTGVAAEEEEDAEVAEDAITPYATKHLAAHQQSAQLFQRYLQKQYQRQESAESPRKPPPFYHHLRPQQKKKPRESFLPYEIPPPPRVSAFLPQGFEWSLQEQGDEDDFPIGYNNNYGGYPDTRSASDEQRDRRPMERQTSWSHHPQQQRQQLLQQQTQQQGHQPLQIQGSISMTVPGNCHAGELHTAASAEMYHQRFACPAASSMEPRKAAIIDNWRRSLHQPLHVDDTGSSHVNDSVAIGQQQQQRQHQQQMRARAIDQDLADLQDPSMVLIDSRDLETALKRTSILGLDMAACNNTESGGLHSATIVPSPITDLTLTHWVNNAQEDYSYAKNEIFGQVHQDNHHHRHQAQDDIVKRLSIIAGNNRSSAMVKEEDELPLGLLQSNRHSRWLNTQLSSYDGASNAPREQQPQPTGTLTTTTTHQLLPSEPITPERTPAKNLSALSQLDSLAPAAHLDSNSNLCYIPIAPISSSASSSKIERAPFTVHVPKRQLRRCPSIPPSSVNITINKPKKYIPIDTTPYTTISSSLPHHPPPRPPRPPSIGLNSLAGPDELKNATLRTTFNVNINNRPNNNNQNDPSQNNPSPPLPPPADYTREHSQNRLSLSRSISANSTQVLQQQQQQQQQQDYSVHPYQTAPLPLDDDEDEDEPLALTLSRQQSLRQRQTRSQMMQRQQQQQPPMPAAYKGILSTSGSISQLPVSHLQCYEQVTPAASSESVIYY</sequence>
<evidence type="ECO:0000313" key="3">
    <source>
        <dbReference type="EMBL" id="OAQ33713.1"/>
    </source>
</evidence>
<feature type="compositionally biased region" description="Basic and acidic residues" evidence="1">
    <location>
        <begin position="290"/>
        <end position="302"/>
    </location>
</feature>
<accession>A0A197K951</accession>
<feature type="compositionally biased region" description="Low complexity" evidence="1">
    <location>
        <begin position="575"/>
        <end position="593"/>
    </location>
</feature>
<feature type="compositionally biased region" description="Low complexity" evidence="1">
    <location>
        <begin position="784"/>
        <end position="793"/>
    </location>
</feature>
<dbReference type="Proteomes" id="UP000078512">
    <property type="component" value="Unassembled WGS sequence"/>
</dbReference>
<dbReference type="InterPro" id="IPR001849">
    <property type="entry name" value="PH_domain"/>
</dbReference>
<dbReference type="OrthoDB" id="2412252at2759"/>
<evidence type="ECO:0000259" key="2">
    <source>
        <dbReference type="PROSITE" id="PS50003"/>
    </source>
</evidence>
<dbReference type="PROSITE" id="PS50003">
    <property type="entry name" value="PH_DOMAIN"/>
    <property type="match status" value="1"/>
</dbReference>
<feature type="compositionally biased region" description="Low complexity" evidence="1">
    <location>
        <begin position="681"/>
        <end position="696"/>
    </location>
</feature>
<gene>
    <name evidence="3" type="ORF">K457DRAFT_122178</name>
</gene>
<feature type="region of interest" description="Disordered" evidence="1">
    <location>
        <begin position="681"/>
        <end position="716"/>
    </location>
</feature>
<dbReference type="SUPFAM" id="SSF50729">
    <property type="entry name" value="PH domain-like"/>
    <property type="match status" value="1"/>
</dbReference>
<dbReference type="AlphaFoldDB" id="A0A197K951"/>
<feature type="compositionally biased region" description="Low complexity" evidence="1">
    <location>
        <begin position="828"/>
        <end position="844"/>
    </location>
</feature>
<dbReference type="EMBL" id="KV442020">
    <property type="protein sequence ID" value="OAQ33713.1"/>
    <property type="molecule type" value="Genomic_DNA"/>
</dbReference>
<feature type="domain" description="PH" evidence="2">
    <location>
        <begin position="27"/>
        <end position="157"/>
    </location>
</feature>
<feature type="region of interest" description="Disordered" evidence="1">
    <location>
        <begin position="731"/>
        <end position="814"/>
    </location>
</feature>